<comment type="subunit">
    <text evidence="4">Homodimer.</text>
</comment>
<dbReference type="FunFam" id="3.30.70.580:FF:000001">
    <property type="entry name" value="tRNA pseudouridine synthase A"/>
    <property type="match status" value="1"/>
</dbReference>
<comment type="similarity">
    <text evidence="1 4 7">Belongs to the tRNA pseudouridine synthase TruA family.</text>
</comment>
<keyword evidence="2 4" id="KW-0819">tRNA processing</keyword>
<dbReference type="GO" id="GO:0003723">
    <property type="term" value="F:RNA binding"/>
    <property type="evidence" value="ECO:0007669"/>
    <property type="project" value="InterPro"/>
</dbReference>
<gene>
    <name evidence="4" type="primary">truA</name>
    <name evidence="9" type="ORF">JI75_01430</name>
</gene>
<dbReference type="HAMAP" id="MF_00171">
    <property type="entry name" value="TruA"/>
    <property type="match status" value="1"/>
</dbReference>
<evidence type="ECO:0000256" key="6">
    <source>
        <dbReference type="PIRSR" id="PIRSR001430-2"/>
    </source>
</evidence>
<reference evidence="10" key="1">
    <citation type="submission" date="2014-08" db="EMBL/GenBank/DDBJ databases">
        <title>Coriobacteriaceae sp. complete genome.</title>
        <authorList>
            <person name="Looft T."/>
            <person name="Bayles D.O."/>
            <person name="Stanton T.B."/>
        </authorList>
    </citation>
    <scope>NUCLEOTIDE SEQUENCE [LARGE SCALE GENOMIC DNA]</scope>
    <source>
        <strain evidence="10">68-1-3</strain>
    </source>
</reference>
<dbReference type="Proteomes" id="UP000031121">
    <property type="component" value="Chromosome"/>
</dbReference>
<dbReference type="Gene3D" id="3.30.70.660">
    <property type="entry name" value="Pseudouridine synthase I, catalytic domain, C-terminal subdomain"/>
    <property type="match status" value="1"/>
</dbReference>
<dbReference type="HOGENOM" id="CLU_014673_0_2_11"/>
<dbReference type="PIRSF" id="PIRSF001430">
    <property type="entry name" value="tRNA_psdUrid_synth"/>
    <property type="match status" value="1"/>
</dbReference>
<evidence type="ECO:0000256" key="4">
    <source>
        <dbReference type="HAMAP-Rule" id="MF_00171"/>
    </source>
</evidence>
<dbReference type="CDD" id="cd02570">
    <property type="entry name" value="PseudoU_synth_EcTruA"/>
    <property type="match status" value="1"/>
</dbReference>
<dbReference type="EC" id="5.4.99.12" evidence="4"/>
<dbReference type="Pfam" id="PF01416">
    <property type="entry name" value="PseudoU_synth_1"/>
    <property type="match status" value="1"/>
</dbReference>
<evidence type="ECO:0000256" key="7">
    <source>
        <dbReference type="RuleBase" id="RU003792"/>
    </source>
</evidence>
<comment type="caution">
    <text evidence="4">Lacks conserved residue(s) required for the propagation of feature annotation.</text>
</comment>
<dbReference type="InterPro" id="IPR020097">
    <property type="entry name" value="PsdUridine_synth_TruA_a/b_dom"/>
</dbReference>
<evidence type="ECO:0000256" key="3">
    <source>
        <dbReference type="ARBA" id="ARBA00023235"/>
    </source>
</evidence>
<proteinExistence type="inferred from homology"/>
<feature type="binding site" evidence="4 6">
    <location>
        <position position="109"/>
    </location>
    <ligand>
        <name>substrate</name>
    </ligand>
</feature>
<reference evidence="9 10" key="2">
    <citation type="journal article" date="2015" name="Genome Announc.">
        <title>Complete Genome Sequence of Coriobacteriaceae Strain 68-1-3, a Novel Mucus-Degrading Isolate from the Swine Intestinal Tract.</title>
        <authorList>
            <person name="Looft T."/>
            <person name="Bayles D.O."/>
            <person name="Alt D.P."/>
            <person name="Stanton T.B."/>
        </authorList>
    </citation>
    <scope>NUCLEOTIDE SEQUENCE [LARGE SCALE GENOMIC DNA]</scope>
    <source>
        <strain evidence="9 10">68-1-3</strain>
    </source>
</reference>
<protein>
    <recommendedName>
        <fullName evidence="4">tRNA pseudouridine synthase A</fullName>
        <ecNumber evidence="4">5.4.99.12</ecNumber>
    </recommendedName>
    <alternativeName>
        <fullName evidence="4">tRNA pseudouridine(38-40) synthase</fullName>
    </alternativeName>
    <alternativeName>
        <fullName evidence="4">tRNA pseudouridylate synthase I</fullName>
    </alternativeName>
    <alternativeName>
        <fullName evidence="4">tRNA-uridine isomerase I</fullName>
    </alternativeName>
</protein>
<feature type="domain" description="Pseudouridine synthase I TruA alpha/beta" evidence="8">
    <location>
        <begin position="142"/>
        <end position="248"/>
    </location>
</feature>
<dbReference type="PANTHER" id="PTHR11142:SF0">
    <property type="entry name" value="TRNA PSEUDOURIDINE SYNTHASE-LIKE 1"/>
    <property type="match status" value="1"/>
</dbReference>
<sequence>MSLGYRGQAFRGFARQPGQPTVQGELEHALSLMLRRSVEVVCAGRTDAGVHARNQVVSVDVTAAEAQALAGRRTVRSLNALTHDDIVVHAVQRRSPGFSARFDAVEREYRYRICTGDAPPLFMRDFSWFVSGSLDVGAMREAAACFIGEHDYKSFCKAVSAIDKPTCRYVSEVSLFEEVEMGERVTVVRVVGNAFLHSMVRTMVGSLVMVGKGQRDPGWIARALEARDRTAAGECAPARGLVFWDVRY</sequence>
<dbReference type="InterPro" id="IPR020094">
    <property type="entry name" value="TruA/RsuA/RluB/E/F_N"/>
</dbReference>
<feature type="active site" description="Nucleophile" evidence="4 5">
    <location>
        <position position="47"/>
    </location>
</feature>
<evidence type="ECO:0000256" key="2">
    <source>
        <dbReference type="ARBA" id="ARBA00022694"/>
    </source>
</evidence>
<dbReference type="InterPro" id="IPR020095">
    <property type="entry name" value="PsdUridine_synth_TruA_C"/>
</dbReference>
<dbReference type="KEGG" id="cbac:JI75_01430"/>
<dbReference type="EMBL" id="CP009302">
    <property type="protein sequence ID" value="AJC11549.1"/>
    <property type="molecule type" value="Genomic_DNA"/>
</dbReference>
<comment type="catalytic activity">
    <reaction evidence="4 7">
        <text>uridine(38/39/40) in tRNA = pseudouridine(38/39/40) in tRNA</text>
        <dbReference type="Rhea" id="RHEA:22376"/>
        <dbReference type="Rhea" id="RHEA-COMP:10085"/>
        <dbReference type="Rhea" id="RHEA-COMP:10087"/>
        <dbReference type="ChEBI" id="CHEBI:65314"/>
        <dbReference type="ChEBI" id="CHEBI:65315"/>
        <dbReference type="EC" id="5.4.99.12"/>
    </reaction>
</comment>
<accession>A0A0A8B2G2</accession>
<dbReference type="NCBIfam" id="TIGR00071">
    <property type="entry name" value="hisT_truA"/>
    <property type="match status" value="1"/>
</dbReference>
<evidence type="ECO:0000313" key="10">
    <source>
        <dbReference type="Proteomes" id="UP000031121"/>
    </source>
</evidence>
<name>A0A0A8B2G2_9ACTN</name>
<keyword evidence="3 4" id="KW-0413">Isomerase</keyword>
<dbReference type="AlphaFoldDB" id="A0A0A8B2G2"/>
<dbReference type="InterPro" id="IPR001406">
    <property type="entry name" value="PsdUridine_synth_TruA"/>
</dbReference>
<evidence type="ECO:0000259" key="8">
    <source>
        <dbReference type="Pfam" id="PF01416"/>
    </source>
</evidence>
<keyword evidence="10" id="KW-1185">Reference proteome</keyword>
<evidence type="ECO:0000313" key="9">
    <source>
        <dbReference type="EMBL" id="AJC11549.1"/>
    </source>
</evidence>
<evidence type="ECO:0000256" key="1">
    <source>
        <dbReference type="ARBA" id="ARBA00009375"/>
    </source>
</evidence>
<dbReference type="GO" id="GO:0031119">
    <property type="term" value="P:tRNA pseudouridine synthesis"/>
    <property type="evidence" value="ECO:0007669"/>
    <property type="project" value="UniProtKB-UniRule"/>
</dbReference>
<dbReference type="InterPro" id="IPR020103">
    <property type="entry name" value="PsdUridine_synth_cat_dom_sf"/>
</dbReference>
<dbReference type="PANTHER" id="PTHR11142">
    <property type="entry name" value="PSEUDOURIDYLATE SYNTHASE"/>
    <property type="match status" value="1"/>
</dbReference>
<comment type="function">
    <text evidence="4">Formation of pseudouridine at positions 38, 39 and 40 in the anticodon stem and loop of transfer RNAs.</text>
</comment>
<dbReference type="STRING" id="1531429.JI75_01430"/>
<dbReference type="GO" id="GO:0160147">
    <property type="term" value="F:tRNA pseudouridine(38-40) synthase activity"/>
    <property type="evidence" value="ECO:0007669"/>
    <property type="project" value="UniProtKB-EC"/>
</dbReference>
<organism evidence="9 10">
    <name type="scientific">Berryella intestinalis</name>
    <dbReference type="NCBI Taxonomy" id="1531429"/>
    <lineage>
        <taxon>Bacteria</taxon>
        <taxon>Bacillati</taxon>
        <taxon>Actinomycetota</taxon>
        <taxon>Coriobacteriia</taxon>
        <taxon>Eggerthellales</taxon>
        <taxon>Eggerthellaceae</taxon>
        <taxon>Berryella</taxon>
    </lineage>
</organism>
<evidence type="ECO:0000256" key="5">
    <source>
        <dbReference type="PIRSR" id="PIRSR001430-1"/>
    </source>
</evidence>
<dbReference type="SUPFAM" id="SSF55120">
    <property type="entry name" value="Pseudouridine synthase"/>
    <property type="match status" value="1"/>
</dbReference>
<dbReference type="Gene3D" id="3.30.70.580">
    <property type="entry name" value="Pseudouridine synthase I, catalytic domain, N-terminal subdomain"/>
    <property type="match status" value="1"/>
</dbReference>